<evidence type="ECO:0000256" key="1">
    <source>
        <dbReference type="SAM" id="MobiDB-lite"/>
    </source>
</evidence>
<sequence length="107" mass="12729">MTKIVTYAMAKPYESMIHRFKKITSLFLLGITLVLGGSALMSSKAEATTPPTPREVHQVRLERHKKAVQHRKEVRKERAEARKHRAEERKKHAEIRKEHRQEREHRW</sequence>
<feature type="region of interest" description="Disordered" evidence="1">
    <location>
        <begin position="66"/>
        <end position="107"/>
    </location>
</feature>
<comment type="caution">
    <text evidence="2">The sequence shown here is derived from an EMBL/GenBank/DDBJ whole genome shotgun (WGS) entry which is preliminary data.</text>
</comment>
<protein>
    <submittedName>
        <fullName evidence="2">Uncharacterized protein</fullName>
    </submittedName>
</protein>
<organism evidence="2 3">
    <name type="scientific">Acidaminococcus fermentans</name>
    <dbReference type="NCBI Taxonomy" id="905"/>
    <lineage>
        <taxon>Bacteria</taxon>
        <taxon>Bacillati</taxon>
        <taxon>Bacillota</taxon>
        <taxon>Negativicutes</taxon>
        <taxon>Acidaminococcales</taxon>
        <taxon>Acidaminococcaceae</taxon>
        <taxon>Acidaminococcus</taxon>
    </lineage>
</organism>
<reference evidence="2 3" key="1">
    <citation type="submission" date="2016-10" db="EMBL/GenBank/DDBJ databases">
        <authorList>
            <person name="Varghese N."/>
            <person name="Submissions S."/>
        </authorList>
    </citation>
    <scope>NUCLEOTIDE SEQUENCE [LARGE SCALE GENOMIC DNA]</scope>
    <source>
        <strain evidence="2 3">WCC6</strain>
    </source>
</reference>
<accession>A0A1H2W0J7</accession>
<dbReference type="Proteomes" id="UP000182379">
    <property type="component" value="Unassembled WGS sequence"/>
</dbReference>
<evidence type="ECO:0000313" key="3">
    <source>
        <dbReference type="Proteomes" id="UP000182379"/>
    </source>
</evidence>
<dbReference type="AlphaFoldDB" id="A0A1H2W0J7"/>
<feature type="compositionally biased region" description="Basic and acidic residues" evidence="1">
    <location>
        <begin position="70"/>
        <end position="107"/>
    </location>
</feature>
<dbReference type="EMBL" id="FNOP01000005">
    <property type="protein sequence ID" value="SDW74093.1"/>
    <property type="molecule type" value="Genomic_DNA"/>
</dbReference>
<evidence type="ECO:0000313" key="2">
    <source>
        <dbReference type="EMBL" id="SDW74093.1"/>
    </source>
</evidence>
<gene>
    <name evidence="2" type="ORF">SAMN05216495_10557</name>
</gene>
<proteinExistence type="predicted"/>
<dbReference type="RefSeq" id="WP_074705351.1">
    <property type="nucleotide sequence ID" value="NZ_FNOP01000005.1"/>
</dbReference>
<name>A0A1H2W0J7_ACIFE</name>